<dbReference type="InterPro" id="IPR001005">
    <property type="entry name" value="SANT/Myb"/>
</dbReference>
<evidence type="ECO:0000256" key="1">
    <source>
        <dbReference type="ARBA" id="ARBA00023242"/>
    </source>
</evidence>
<dbReference type="Pfam" id="PF22941">
    <property type="entry name" value="TADA2A-like_3rd"/>
    <property type="match status" value="1"/>
</dbReference>
<keyword evidence="1" id="KW-0539">Nucleus</keyword>
<evidence type="ECO:0000259" key="3">
    <source>
        <dbReference type="PROSITE" id="PS50934"/>
    </source>
</evidence>
<dbReference type="Pfam" id="PF04433">
    <property type="entry name" value="SWIRM"/>
    <property type="match status" value="1"/>
</dbReference>
<dbReference type="InterPro" id="IPR007526">
    <property type="entry name" value="SWIRM"/>
</dbReference>
<dbReference type="SUPFAM" id="SSF46689">
    <property type="entry name" value="Homeodomain-like"/>
    <property type="match status" value="2"/>
</dbReference>
<dbReference type="AlphaFoldDB" id="A0A7J7JHQ7"/>
<dbReference type="Gene3D" id="1.10.10.10">
    <property type="entry name" value="Winged helix-like DNA-binding domain superfamily/Winged helix DNA-binding domain"/>
    <property type="match status" value="1"/>
</dbReference>
<dbReference type="OrthoDB" id="270417at2759"/>
<dbReference type="InterPro" id="IPR055141">
    <property type="entry name" value="TADA2A_B-like_dom"/>
</dbReference>
<dbReference type="EMBL" id="VXIV02002437">
    <property type="protein sequence ID" value="KAF6025645.1"/>
    <property type="molecule type" value="Genomic_DNA"/>
</dbReference>
<dbReference type="PROSITE" id="PS50934">
    <property type="entry name" value="SWIRM"/>
    <property type="match status" value="1"/>
</dbReference>
<dbReference type="PROSITE" id="PS50090">
    <property type="entry name" value="MYB_LIKE"/>
    <property type="match status" value="1"/>
</dbReference>
<dbReference type="GO" id="GO:0006338">
    <property type="term" value="P:chromatin remodeling"/>
    <property type="evidence" value="ECO:0007669"/>
    <property type="project" value="TreeGrafter"/>
</dbReference>
<dbReference type="PANTHER" id="PTHR12374:SF20">
    <property type="entry name" value="TRANSCRIPTIONAL ADAPTER 2-ALPHA"/>
    <property type="match status" value="1"/>
</dbReference>
<dbReference type="PANTHER" id="PTHR12374">
    <property type="entry name" value="TRANSCRIPTIONAL ADAPTOR 2 ADA2 -RELATED"/>
    <property type="match status" value="1"/>
</dbReference>
<dbReference type="Pfam" id="PF00249">
    <property type="entry name" value="Myb_DNA-binding"/>
    <property type="match status" value="1"/>
</dbReference>
<feature type="domain" description="HTH myb-type" evidence="5">
    <location>
        <begin position="162"/>
        <end position="198"/>
    </location>
</feature>
<feature type="domain" description="SANT" evidence="4">
    <location>
        <begin position="158"/>
        <end position="198"/>
    </location>
</feature>
<dbReference type="GO" id="GO:0005634">
    <property type="term" value="C:nucleus"/>
    <property type="evidence" value="ECO:0007669"/>
    <property type="project" value="TreeGrafter"/>
</dbReference>
<dbReference type="FunFam" id="1.10.10.10:FF:000087">
    <property type="entry name" value="Transcriptional adapter 2"/>
    <property type="match status" value="1"/>
</dbReference>
<sequence length="519" mass="59471">MVECSICHSVLYPPYIKCAECVFLSDVQFETDYHFDFGLKVENQNEPLSSIAIQDENGNPDDIENQTKNRHKLKRRNESNATGPLRLSLSAYEDDTSHCPMENHDDDGLREHNFTTKKEETELTSFLICLACFSCSKTIGLHDANHDYEVIRDDFCVVPGSTWSAKEELKLLECIESCGLGNWSSIATYLPGRSARECLRDMPATGLRRPVPYKHVVSNLPPRPAIMSAAYNEISGYMAARGDFSTEHDNHAELIVKDIDFTKEAEVEEGEGHRDLCLALVDIYRFRVLERERRKRIVREYGLLNPHSTDMYFSSLLRWLSNDQVSALQKCMRLLPAQQFLQYIEGLKVEEKLKSEIGKLFDARREGLTRIHQIEIHEKLKARRAETKRKSTALINCIKNLQNETTWQRYIAKTSIADKIGTAAALPHPALGRKQPGPLEIHSLPGYEKINAKERELCSTARLIPNAYLNFKKVLINECRKDGFLRLAKARTLIKIDVNKTRKIYDFLLTHQMINQEPV</sequence>
<dbReference type="Gene3D" id="1.10.10.60">
    <property type="entry name" value="Homeodomain-like"/>
    <property type="match status" value="1"/>
</dbReference>
<dbReference type="InterPro" id="IPR017884">
    <property type="entry name" value="SANT_dom"/>
</dbReference>
<dbReference type="Proteomes" id="UP000593567">
    <property type="component" value="Unassembled WGS sequence"/>
</dbReference>
<keyword evidence="7" id="KW-1185">Reference proteome</keyword>
<dbReference type="SMART" id="SM00717">
    <property type="entry name" value="SANT"/>
    <property type="match status" value="1"/>
</dbReference>
<proteinExistence type="predicted"/>
<dbReference type="GO" id="GO:0003682">
    <property type="term" value="F:chromatin binding"/>
    <property type="evidence" value="ECO:0007669"/>
    <property type="project" value="TreeGrafter"/>
</dbReference>
<dbReference type="CDD" id="cd00167">
    <property type="entry name" value="SANT"/>
    <property type="match status" value="1"/>
</dbReference>
<organism evidence="6 7">
    <name type="scientific">Bugula neritina</name>
    <name type="common">Brown bryozoan</name>
    <name type="synonym">Sertularia neritina</name>
    <dbReference type="NCBI Taxonomy" id="10212"/>
    <lineage>
        <taxon>Eukaryota</taxon>
        <taxon>Metazoa</taxon>
        <taxon>Spiralia</taxon>
        <taxon>Lophotrochozoa</taxon>
        <taxon>Bryozoa</taxon>
        <taxon>Gymnolaemata</taxon>
        <taxon>Cheilostomatida</taxon>
        <taxon>Flustrina</taxon>
        <taxon>Buguloidea</taxon>
        <taxon>Bugulidae</taxon>
        <taxon>Bugula</taxon>
    </lineage>
</organism>
<evidence type="ECO:0000313" key="7">
    <source>
        <dbReference type="Proteomes" id="UP000593567"/>
    </source>
</evidence>
<gene>
    <name evidence="6" type="ORF">EB796_015896</name>
</gene>
<evidence type="ECO:0000259" key="5">
    <source>
        <dbReference type="PROSITE" id="PS51294"/>
    </source>
</evidence>
<dbReference type="GO" id="GO:0006357">
    <property type="term" value="P:regulation of transcription by RNA polymerase II"/>
    <property type="evidence" value="ECO:0007669"/>
    <property type="project" value="TreeGrafter"/>
</dbReference>
<dbReference type="GO" id="GO:0003713">
    <property type="term" value="F:transcription coactivator activity"/>
    <property type="evidence" value="ECO:0007669"/>
    <property type="project" value="TreeGrafter"/>
</dbReference>
<dbReference type="PROSITE" id="PS51293">
    <property type="entry name" value="SANT"/>
    <property type="match status" value="1"/>
</dbReference>
<dbReference type="InterPro" id="IPR009057">
    <property type="entry name" value="Homeodomain-like_sf"/>
</dbReference>
<comment type="caution">
    <text evidence="6">The sequence shown here is derived from an EMBL/GenBank/DDBJ whole genome shotgun (WGS) entry which is preliminary data.</text>
</comment>
<accession>A0A7J7JHQ7</accession>
<evidence type="ECO:0000259" key="4">
    <source>
        <dbReference type="PROSITE" id="PS51293"/>
    </source>
</evidence>
<dbReference type="InterPro" id="IPR017930">
    <property type="entry name" value="Myb_dom"/>
</dbReference>
<evidence type="ECO:0000313" key="6">
    <source>
        <dbReference type="EMBL" id="KAF6025645.1"/>
    </source>
</evidence>
<reference evidence="6" key="1">
    <citation type="submission" date="2020-06" db="EMBL/GenBank/DDBJ databases">
        <title>Draft genome of Bugula neritina, a colonial animal packing powerful symbionts and potential medicines.</title>
        <authorList>
            <person name="Rayko M."/>
        </authorList>
    </citation>
    <scope>NUCLEOTIDE SEQUENCE [LARGE SCALE GENOMIC DNA]</scope>
    <source>
        <strain evidence="6">Kwan_BN1</strain>
    </source>
</reference>
<dbReference type="GO" id="GO:0140672">
    <property type="term" value="C:ATAC complex"/>
    <property type="evidence" value="ECO:0007669"/>
    <property type="project" value="UniProtKB-ARBA"/>
</dbReference>
<evidence type="ECO:0000259" key="2">
    <source>
        <dbReference type="PROSITE" id="PS50090"/>
    </source>
</evidence>
<dbReference type="PROSITE" id="PS51294">
    <property type="entry name" value="HTH_MYB"/>
    <property type="match status" value="1"/>
</dbReference>
<protein>
    <submittedName>
        <fullName evidence="6">TADA2A</fullName>
    </submittedName>
</protein>
<dbReference type="InterPro" id="IPR036388">
    <property type="entry name" value="WH-like_DNA-bd_sf"/>
</dbReference>
<name>A0A7J7JHQ7_BUGNE</name>
<feature type="domain" description="Myb-like" evidence="2">
    <location>
        <begin position="161"/>
        <end position="198"/>
    </location>
</feature>
<feature type="domain" description="SWIRM" evidence="3">
    <location>
        <begin position="430"/>
        <end position="519"/>
    </location>
</feature>